<name>A0A167FW89_9ASCO</name>
<dbReference type="GO" id="GO:0071014">
    <property type="term" value="C:post-mRNA release spliceosomal complex"/>
    <property type="evidence" value="ECO:0007669"/>
    <property type="project" value="TreeGrafter"/>
</dbReference>
<dbReference type="Proteomes" id="UP000189580">
    <property type="component" value="Chromosome b"/>
</dbReference>
<reference evidence="4 5" key="1">
    <citation type="submission" date="2016-02" db="EMBL/GenBank/DDBJ databases">
        <title>Complete genome sequence and transcriptome regulation of the pentose utilising yeast Sugiyamaella lignohabitans.</title>
        <authorList>
            <person name="Bellasio M."/>
            <person name="Peymann A."/>
            <person name="Valli M."/>
            <person name="Sipitzky M."/>
            <person name="Graf A."/>
            <person name="Sauer M."/>
            <person name="Marx H."/>
            <person name="Mattanovich D."/>
        </authorList>
    </citation>
    <scope>NUCLEOTIDE SEQUENCE [LARGE SCALE GENOMIC DNA]</scope>
    <source>
        <strain evidence="4 5">CBS 10342</strain>
    </source>
</reference>
<evidence type="ECO:0000259" key="3">
    <source>
        <dbReference type="Pfam" id="PF04677"/>
    </source>
</evidence>
<dbReference type="InterPro" id="IPR006768">
    <property type="entry name" value="Cwf19-like_C_dom-1"/>
</dbReference>
<dbReference type="EMBL" id="CP014503">
    <property type="protein sequence ID" value="ANB15781.1"/>
    <property type="molecule type" value="Genomic_DNA"/>
</dbReference>
<dbReference type="InterPro" id="IPR036265">
    <property type="entry name" value="HIT-like_sf"/>
</dbReference>
<feature type="compositionally biased region" description="Polar residues" evidence="1">
    <location>
        <begin position="140"/>
        <end position="150"/>
    </location>
</feature>
<feature type="domain" description="Cwf19-like protein C-terminal" evidence="2">
    <location>
        <begin position="335"/>
        <end position="413"/>
    </location>
</feature>
<sequence>MYLGPGEKIATAGGLSISSYGKKSYSDSDAEGLVDILFGSDWPLDITRLTEGFPGSTRVNYESYAKGIAQKLKPRYHFVSNPRYNVFWERQPFSWEEVDNSQSRVTRFISLADFQTKDQKWFYAFKIDVTIDRTALTPANSTTNPYSVTSPPKRPMGEFDNIWDENNPERLSIDRESDKTRSKKKRKTAQIMSVNPESCFFCLSNPKIDRALISSIGEEFYLALAKGPLISGQTKSQLGCPGHVLIIPMSHVPTYKSLTFGGDSHKFILEKKKYEIALKQMYSEHGLYYVSFEINRKNGVHVHTQVIPVPENRVPLIESTFKEEGRKLGIHLKNREVHDEEEEYFKLTLPDSSTLVASIGTRNRFDLQFGRRVMAIILGIEEQSDWRQCFQTESEEQTDCFEFKKRFKTFDFTL</sequence>
<evidence type="ECO:0000256" key="1">
    <source>
        <dbReference type="SAM" id="MobiDB-lite"/>
    </source>
</evidence>
<protein>
    <submittedName>
        <fullName evidence="4">Drn1p</fullName>
    </submittedName>
</protein>
<evidence type="ECO:0000313" key="5">
    <source>
        <dbReference type="Proteomes" id="UP000189580"/>
    </source>
</evidence>
<evidence type="ECO:0000259" key="2">
    <source>
        <dbReference type="Pfam" id="PF04676"/>
    </source>
</evidence>
<dbReference type="AlphaFoldDB" id="A0A167FW89"/>
<dbReference type="Pfam" id="PF04676">
    <property type="entry name" value="CwfJ_C_2"/>
    <property type="match status" value="1"/>
</dbReference>
<dbReference type="KEGG" id="slb:AWJ20_3425"/>
<gene>
    <name evidence="4" type="primary">DRN1</name>
    <name evidence="4" type="ORF">AWJ20_3425</name>
</gene>
<organism evidence="4 5">
    <name type="scientific">Sugiyamaella lignohabitans</name>
    <dbReference type="NCBI Taxonomy" id="796027"/>
    <lineage>
        <taxon>Eukaryota</taxon>
        <taxon>Fungi</taxon>
        <taxon>Dikarya</taxon>
        <taxon>Ascomycota</taxon>
        <taxon>Saccharomycotina</taxon>
        <taxon>Dipodascomycetes</taxon>
        <taxon>Dipodascales</taxon>
        <taxon>Trichomonascaceae</taxon>
        <taxon>Sugiyamaella</taxon>
    </lineage>
</organism>
<dbReference type="Pfam" id="PF04677">
    <property type="entry name" value="CwfJ_C_1"/>
    <property type="match status" value="1"/>
</dbReference>
<evidence type="ECO:0000313" key="4">
    <source>
        <dbReference type="EMBL" id="ANB15781.1"/>
    </source>
</evidence>
<dbReference type="PANTHER" id="PTHR12072">
    <property type="entry name" value="CWF19, CELL CYCLE CONTROL PROTEIN"/>
    <property type="match status" value="1"/>
</dbReference>
<dbReference type="SUPFAM" id="SSF54197">
    <property type="entry name" value="HIT-like"/>
    <property type="match status" value="1"/>
</dbReference>
<accession>A0A167FW89</accession>
<dbReference type="GO" id="GO:0061632">
    <property type="term" value="F:RNA lariat debranching enzyme activator activity"/>
    <property type="evidence" value="ECO:0007669"/>
    <property type="project" value="TreeGrafter"/>
</dbReference>
<proteinExistence type="predicted"/>
<dbReference type="InterPro" id="IPR006767">
    <property type="entry name" value="Cwf19-like_C_dom-2"/>
</dbReference>
<feature type="region of interest" description="Disordered" evidence="1">
    <location>
        <begin position="140"/>
        <end position="161"/>
    </location>
</feature>
<dbReference type="RefSeq" id="XP_018738258.1">
    <property type="nucleotide sequence ID" value="XM_018880439.1"/>
</dbReference>
<dbReference type="OrthoDB" id="444325at2759"/>
<keyword evidence="5" id="KW-1185">Reference proteome</keyword>
<dbReference type="InterPro" id="IPR040194">
    <property type="entry name" value="Cwf19-like"/>
</dbReference>
<dbReference type="GeneID" id="30035446"/>
<dbReference type="GO" id="GO:0000398">
    <property type="term" value="P:mRNA splicing, via spliceosome"/>
    <property type="evidence" value="ECO:0007669"/>
    <property type="project" value="TreeGrafter"/>
</dbReference>
<feature type="domain" description="Cwf19-like C-terminal" evidence="3">
    <location>
        <begin position="190"/>
        <end position="322"/>
    </location>
</feature>
<dbReference type="PANTHER" id="PTHR12072:SF4">
    <property type="entry name" value="CWF19-LIKE PROTEIN 1"/>
    <property type="match status" value="1"/>
</dbReference>
<dbReference type="Gene3D" id="3.30.428.10">
    <property type="entry name" value="HIT-like"/>
    <property type="match status" value="1"/>
</dbReference>